<name>A0A1R4JVU5_9ACTN</name>
<organism evidence="4 5">
    <name type="scientific">Luteococcus japonicus LSP_Lj1</name>
    <dbReference type="NCBI Taxonomy" id="1255658"/>
    <lineage>
        <taxon>Bacteria</taxon>
        <taxon>Bacillati</taxon>
        <taxon>Actinomycetota</taxon>
        <taxon>Actinomycetes</taxon>
        <taxon>Propionibacteriales</taxon>
        <taxon>Propionibacteriaceae</taxon>
        <taxon>Luteococcus</taxon>
    </lineage>
</organism>
<evidence type="ECO:0000259" key="2">
    <source>
        <dbReference type="Pfam" id="PF00675"/>
    </source>
</evidence>
<dbReference type="PANTHER" id="PTHR11851:SF224">
    <property type="entry name" value="PROCESSING PROTEASE"/>
    <property type="match status" value="1"/>
</dbReference>
<dbReference type="STRING" id="1255658.FM114_09985"/>
<dbReference type="Proteomes" id="UP000188342">
    <property type="component" value="Unassembled WGS sequence"/>
</dbReference>
<feature type="domain" description="Peptidase M16 N-terminal" evidence="2">
    <location>
        <begin position="40"/>
        <end position="151"/>
    </location>
</feature>
<dbReference type="InterPro" id="IPR011765">
    <property type="entry name" value="Pept_M16_N"/>
</dbReference>
<dbReference type="RefSeq" id="WP_094764980.1">
    <property type="nucleotide sequence ID" value="NZ_FUKQ01000035.1"/>
</dbReference>
<sequence>MSSAANPRPETTAATPWNFPQPTERSLPNGLRVWRFDLPGQHVVTATLVLDIPLSLEIPELEGIATIALRTSDEGTEQHPGQSLVDALESSGAAFDGGASASATICSVDVPSTRLESALPLFAEIVRSPRYDQTDVERHVALRLAELEQTMVNPPSLAALAVRRVLFDASSRESRPQGGMAATVSAVTPDLVQGFHHRHWRPDGATLVLAGDLPEGADELVDSAFGDWGSVSGAALHVIPTPAGVPTHSPDGRRIVHLLDVPGAVQTEIRVSGIGVDRTSLDFAPLQVAATAMGGSFGSRLNTVLREEKGFTYGVHFAVSPARLSGTWAVSASVRTEVTTEALDETLRIMALDEDFTADEIADAVNQQMGIAPLRYDTAGAIASQAATLAASGWEPDFVNLHLTRVGQVGAASASEAYRGIVRQDNQHVVLVGDADSLCPQLEAAGYEVSSMVL</sequence>
<evidence type="ECO:0000313" key="4">
    <source>
        <dbReference type="EMBL" id="SJN36220.1"/>
    </source>
</evidence>
<keyword evidence="4" id="KW-0378">Hydrolase</keyword>
<dbReference type="EMBL" id="FUKQ01000035">
    <property type="protein sequence ID" value="SJN36220.1"/>
    <property type="molecule type" value="Genomic_DNA"/>
</dbReference>
<dbReference type="GO" id="GO:0006508">
    <property type="term" value="P:proteolysis"/>
    <property type="evidence" value="ECO:0007669"/>
    <property type="project" value="UniProtKB-KW"/>
</dbReference>
<dbReference type="PANTHER" id="PTHR11851">
    <property type="entry name" value="METALLOPROTEASE"/>
    <property type="match status" value="1"/>
</dbReference>
<dbReference type="GO" id="GO:0008233">
    <property type="term" value="F:peptidase activity"/>
    <property type="evidence" value="ECO:0007669"/>
    <property type="project" value="UniProtKB-KW"/>
</dbReference>
<feature type="domain" description="Peptidase M16 C-terminal" evidence="3">
    <location>
        <begin position="187"/>
        <end position="367"/>
    </location>
</feature>
<dbReference type="OrthoDB" id="9811314at2"/>
<accession>A0A1R4JVU5</accession>
<dbReference type="AlphaFoldDB" id="A0A1R4JVU5"/>
<keyword evidence="5" id="KW-1185">Reference proteome</keyword>
<evidence type="ECO:0000256" key="1">
    <source>
        <dbReference type="SAM" id="MobiDB-lite"/>
    </source>
</evidence>
<proteinExistence type="predicted"/>
<feature type="region of interest" description="Disordered" evidence="1">
    <location>
        <begin position="1"/>
        <end position="23"/>
    </location>
</feature>
<dbReference type="InterPro" id="IPR011249">
    <property type="entry name" value="Metalloenz_LuxS/M16"/>
</dbReference>
<feature type="compositionally biased region" description="Polar residues" evidence="1">
    <location>
        <begin position="12"/>
        <end position="23"/>
    </location>
</feature>
<keyword evidence="4" id="KW-0645">Protease</keyword>
<dbReference type="SUPFAM" id="SSF63411">
    <property type="entry name" value="LuxS/MPP-like metallohydrolase"/>
    <property type="match status" value="2"/>
</dbReference>
<dbReference type="InterPro" id="IPR007863">
    <property type="entry name" value="Peptidase_M16_C"/>
</dbReference>
<dbReference type="Pfam" id="PF00675">
    <property type="entry name" value="Peptidase_M16"/>
    <property type="match status" value="1"/>
</dbReference>
<dbReference type="Pfam" id="PF05193">
    <property type="entry name" value="Peptidase_M16_C"/>
    <property type="match status" value="1"/>
</dbReference>
<evidence type="ECO:0000313" key="5">
    <source>
        <dbReference type="Proteomes" id="UP000188342"/>
    </source>
</evidence>
<dbReference type="InterPro" id="IPR050361">
    <property type="entry name" value="MPP/UQCRC_Complex"/>
</dbReference>
<dbReference type="Gene3D" id="3.30.830.10">
    <property type="entry name" value="Metalloenzyme, LuxS/M16 peptidase-like"/>
    <property type="match status" value="2"/>
</dbReference>
<evidence type="ECO:0000259" key="3">
    <source>
        <dbReference type="Pfam" id="PF05193"/>
    </source>
</evidence>
<dbReference type="GO" id="GO:0046872">
    <property type="term" value="F:metal ion binding"/>
    <property type="evidence" value="ECO:0007669"/>
    <property type="project" value="InterPro"/>
</dbReference>
<reference evidence="4 5" key="1">
    <citation type="submission" date="2017-02" db="EMBL/GenBank/DDBJ databases">
        <authorList>
            <person name="Peterson S.W."/>
        </authorList>
    </citation>
    <scope>NUCLEOTIDE SEQUENCE [LARGE SCALE GENOMIC DNA]</scope>
    <source>
        <strain evidence="4 5">LSP_Lj1</strain>
    </source>
</reference>
<gene>
    <name evidence="4" type="ORF">FM114_09985</name>
</gene>
<protein>
    <submittedName>
        <fullName evidence="4">Zinc protease</fullName>
    </submittedName>
</protein>